<organism evidence="3 4">
    <name type="scientific">Bradyrhizobium ottawaense</name>
    <dbReference type="NCBI Taxonomy" id="931866"/>
    <lineage>
        <taxon>Bacteria</taxon>
        <taxon>Pseudomonadati</taxon>
        <taxon>Pseudomonadota</taxon>
        <taxon>Alphaproteobacteria</taxon>
        <taxon>Hyphomicrobiales</taxon>
        <taxon>Nitrobacteraceae</taxon>
        <taxon>Bradyrhizobium</taxon>
    </lineage>
</organism>
<sequence>MNFKKLMIMAAITAVPSIALAVDSKTPELDKVTMAMKEALWKKGLSTSPTSINIAAQFSLLNELCGRTYMEDEVPFQLKMASVEAPAPVIQAYYDVFKRKMRESLMANPTEAAAFCK</sequence>
<keyword evidence="4" id="KW-1185">Reference proteome</keyword>
<proteinExistence type="predicted"/>
<evidence type="ECO:0000313" key="3">
    <source>
        <dbReference type="EMBL" id="SDK46631.1"/>
    </source>
</evidence>
<accession>A0ABY0QHJ4</accession>
<evidence type="ECO:0000313" key="2">
    <source>
        <dbReference type="EMBL" id="SDK38622.1"/>
    </source>
</evidence>
<dbReference type="RefSeq" id="WP_091977014.1">
    <property type="nucleotide sequence ID" value="NZ_LT629693.1"/>
</dbReference>
<dbReference type="EMBL" id="LT629693">
    <property type="protein sequence ID" value="SDK46631.1"/>
    <property type="molecule type" value="Genomic_DNA"/>
</dbReference>
<dbReference type="Proteomes" id="UP000198803">
    <property type="component" value="Chromosome I"/>
</dbReference>
<evidence type="ECO:0000313" key="4">
    <source>
        <dbReference type="Proteomes" id="UP000198803"/>
    </source>
</evidence>
<feature type="chain" id="PRO_5045034080" evidence="1">
    <location>
        <begin position="22"/>
        <end position="117"/>
    </location>
</feature>
<reference evidence="3 4" key="1">
    <citation type="submission" date="2016-10" db="EMBL/GenBank/DDBJ databases">
        <authorList>
            <person name="Varghese N."/>
            <person name="Submissions S."/>
        </authorList>
    </citation>
    <scope>NUCLEOTIDE SEQUENCE [LARGE SCALE GENOMIC DNA]</scope>
    <source>
        <strain evidence="3 4">GAS524</strain>
    </source>
</reference>
<gene>
    <name evidence="2" type="ORF">SAMN05444163_7989</name>
    <name evidence="3" type="ORF">SAMN05444163_8182</name>
</gene>
<name>A0ABY0QHJ4_9BRAD</name>
<keyword evidence="1" id="KW-0732">Signal</keyword>
<protein>
    <submittedName>
        <fullName evidence="3">Uncharacterized protein</fullName>
    </submittedName>
</protein>
<evidence type="ECO:0000256" key="1">
    <source>
        <dbReference type="SAM" id="SignalP"/>
    </source>
</evidence>
<dbReference type="EMBL" id="LT629693">
    <property type="protein sequence ID" value="SDK38622.1"/>
    <property type="molecule type" value="Genomic_DNA"/>
</dbReference>
<feature type="signal peptide" evidence="1">
    <location>
        <begin position="1"/>
        <end position="21"/>
    </location>
</feature>